<reference evidence="8" key="1">
    <citation type="journal article" date="2023" name="PLoS Negl. Trop. Dis.">
        <title>A genome sequence for Biomphalaria pfeifferi, the major vector snail for the human-infecting parasite Schistosoma mansoni.</title>
        <authorList>
            <person name="Bu L."/>
            <person name="Lu L."/>
            <person name="Laidemitt M.R."/>
            <person name="Zhang S.M."/>
            <person name="Mutuku M."/>
            <person name="Mkoji G."/>
            <person name="Steinauer M."/>
            <person name="Loker E.S."/>
        </authorList>
    </citation>
    <scope>NUCLEOTIDE SEQUENCE</scope>
    <source>
        <strain evidence="8">KasaAsao</strain>
    </source>
</reference>
<keyword evidence="6" id="KW-0732">Signal</keyword>
<evidence type="ECO:0000256" key="1">
    <source>
        <dbReference type="ARBA" id="ARBA00004613"/>
    </source>
</evidence>
<protein>
    <submittedName>
        <fullName evidence="8">Growth/differentiation factor 8</fullName>
    </submittedName>
</protein>
<dbReference type="InterPro" id="IPR001839">
    <property type="entry name" value="TGF-b_C"/>
</dbReference>
<accession>A0AAD8FMR7</accession>
<evidence type="ECO:0000313" key="8">
    <source>
        <dbReference type="EMBL" id="KAK0069588.1"/>
    </source>
</evidence>
<sequence>MICLSFSHFTLIVFLLTSTITNVTGFKTKSSSKNKYSTTTGRLFKRMHSAPAQDINQYESTVHKESNKDELSEYNVTTPGGAVVQSGGAVIQSDGAIVQSQLERKNVTDKYEKQVKNVSMKDIDFAKSKTVEDNLKNNNLTFHEMNFDYETNMSMTHHVFKGNRDLPTEPDLSENKLLHDQDKKTSDNKKMKEEYKIVMNETTQLRKLNSTLALAKTESFDSNILNDSLEITHETLATTNSMLQVSVDQKELNGNTPDQLCPSCKKPKDLNTMTNQNLTTFESPNSTNTTTQKSSLTFREFEPANSVHPSEESIGKENYPDDSADCPHCGSQGLAEDDVKSIRLHFFSKVLRQKLRLSNKNLADVSEITERKLPKLPEVVEEKMFRDERHLEEKYEFYARDEEVVITGDYVGHECIKMNANATGCYTFDLTGKNVKRGIKSAFLWFFKSKDRNDMQKHEILLHELGIRRSGRLKEKSLIARKEIYAKDGWISLDLSIQVKKWVDQGGDKKILAIKCSTCATQHYKALYGVKEGYKPVLVVTYLKPRKERRDKRDSETCDPRSKCCKRQLDVDFNAVDLNYIIQPRTMSIGYCFGYCDGMDQLMYNHTAVIQSMRWSSPLSGSLREQLKPCCKNAVVCKTCRRPKDQVYKIMNKRLKSKQLGEVQQKTDWDEIEWQFRDRRHMPNEINWTPFTVEPNQNLCRYFIQSSCMF</sequence>
<dbReference type="AlphaFoldDB" id="A0AAD8FMR7"/>
<comment type="caution">
    <text evidence="8">The sequence shown here is derived from an EMBL/GenBank/DDBJ whole genome shotgun (WGS) entry which is preliminary data.</text>
</comment>
<proteinExistence type="inferred from homology"/>
<keyword evidence="4" id="KW-0339">Growth factor</keyword>
<evidence type="ECO:0000256" key="3">
    <source>
        <dbReference type="ARBA" id="ARBA00022525"/>
    </source>
</evidence>
<dbReference type="PANTHER" id="PTHR11848:SF298">
    <property type="entry name" value="DAWDLE, ISOFORM A"/>
    <property type="match status" value="1"/>
</dbReference>
<evidence type="ECO:0000256" key="2">
    <source>
        <dbReference type="ARBA" id="ARBA00006656"/>
    </source>
</evidence>
<comment type="similarity">
    <text evidence="2 4">Belongs to the TGF-beta family.</text>
</comment>
<feature type="signal peptide" evidence="6">
    <location>
        <begin position="1"/>
        <end position="25"/>
    </location>
</feature>
<dbReference type="InterPro" id="IPR029034">
    <property type="entry name" value="Cystine-knot_cytokine"/>
</dbReference>
<dbReference type="CDD" id="cd08698">
    <property type="entry name" value="TGF_beta_SF"/>
    <property type="match status" value="1"/>
</dbReference>
<dbReference type="GO" id="GO:0005125">
    <property type="term" value="F:cytokine activity"/>
    <property type="evidence" value="ECO:0007669"/>
    <property type="project" value="TreeGrafter"/>
</dbReference>
<dbReference type="Gene3D" id="2.60.120.970">
    <property type="match status" value="1"/>
</dbReference>
<dbReference type="PANTHER" id="PTHR11848">
    <property type="entry name" value="TGF-BETA FAMILY"/>
    <property type="match status" value="1"/>
</dbReference>
<feature type="domain" description="TGF-beta family profile" evidence="7">
    <location>
        <begin position="546"/>
        <end position="631"/>
    </location>
</feature>
<dbReference type="GO" id="GO:0008083">
    <property type="term" value="F:growth factor activity"/>
    <property type="evidence" value="ECO:0007669"/>
    <property type="project" value="UniProtKB-KW"/>
</dbReference>
<comment type="subcellular location">
    <subcellularLocation>
        <location evidence="1">Secreted</location>
    </subcellularLocation>
</comment>
<dbReference type="EMBL" id="JASAOG010000002">
    <property type="protein sequence ID" value="KAK0069588.1"/>
    <property type="molecule type" value="Genomic_DNA"/>
</dbReference>
<organism evidence="8 9">
    <name type="scientific">Biomphalaria pfeifferi</name>
    <name type="common">Bloodfluke planorb</name>
    <name type="synonym">Freshwater snail</name>
    <dbReference type="NCBI Taxonomy" id="112525"/>
    <lineage>
        <taxon>Eukaryota</taxon>
        <taxon>Metazoa</taxon>
        <taxon>Spiralia</taxon>
        <taxon>Lophotrochozoa</taxon>
        <taxon>Mollusca</taxon>
        <taxon>Gastropoda</taxon>
        <taxon>Heterobranchia</taxon>
        <taxon>Euthyneura</taxon>
        <taxon>Panpulmonata</taxon>
        <taxon>Hygrophila</taxon>
        <taxon>Lymnaeoidea</taxon>
        <taxon>Planorbidae</taxon>
        <taxon>Biomphalaria</taxon>
    </lineage>
</organism>
<evidence type="ECO:0000256" key="4">
    <source>
        <dbReference type="RuleBase" id="RU000354"/>
    </source>
</evidence>
<gene>
    <name evidence="8" type="ORF">Bpfe_000765</name>
</gene>
<reference evidence="8" key="2">
    <citation type="submission" date="2023-04" db="EMBL/GenBank/DDBJ databases">
        <authorList>
            <person name="Bu L."/>
            <person name="Lu L."/>
            <person name="Laidemitt M.R."/>
            <person name="Zhang S.M."/>
            <person name="Mutuku M."/>
            <person name="Mkoji G."/>
            <person name="Steinauer M."/>
            <person name="Loker E.S."/>
        </authorList>
    </citation>
    <scope>NUCLEOTIDE SEQUENCE</scope>
    <source>
        <strain evidence="8">KasaAsao</strain>
        <tissue evidence="8">Whole Snail</tissue>
    </source>
</reference>
<dbReference type="InterPro" id="IPR015615">
    <property type="entry name" value="TGF-beta-rel"/>
</dbReference>
<dbReference type="SUPFAM" id="SSF57501">
    <property type="entry name" value="Cystine-knot cytokines"/>
    <property type="match status" value="1"/>
</dbReference>
<dbReference type="Proteomes" id="UP001233172">
    <property type="component" value="Unassembled WGS sequence"/>
</dbReference>
<keyword evidence="9" id="KW-1185">Reference proteome</keyword>
<evidence type="ECO:0000313" key="9">
    <source>
        <dbReference type="Proteomes" id="UP001233172"/>
    </source>
</evidence>
<name>A0AAD8FMR7_BIOPF</name>
<dbReference type="GO" id="GO:0005615">
    <property type="term" value="C:extracellular space"/>
    <property type="evidence" value="ECO:0007669"/>
    <property type="project" value="TreeGrafter"/>
</dbReference>
<evidence type="ECO:0000256" key="5">
    <source>
        <dbReference type="SAM" id="MobiDB-lite"/>
    </source>
</evidence>
<dbReference type="PROSITE" id="PS51362">
    <property type="entry name" value="TGF_BETA_2"/>
    <property type="match status" value="1"/>
</dbReference>
<dbReference type="Pfam" id="PF00019">
    <property type="entry name" value="TGF_beta"/>
    <property type="match status" value="1"/>
</dbReference>
<evidence type="ECO:0000259" key="7">
    <source>
        <dbReference type="PROSITE" id="PS51362"/>
    </source>
</evidence>
<feature type="chain" id="PRO_5042170945" evidence="6">
    <location>
        <begin position="26"/>
        <end position="710"/>
    </location>
</feature>
<keyword evidence="3" id="KW-0964">Secreted</keyword>
<feature type="region of interest" description="Disordered" evidence="5">
    <location>
        <begin position="165"/>
        <end position="190"/>
    </location>
</feature>
<evidence type="ECO:0000256" key="6">
    <source>
        <dbReference type="SAM" id="SignalP"/>
    </source>
</evidence>
<dbReference type="Gene3D" id="2.10.90.10">
    <property type="entry name" value="Cystine-knot cytokines"/>
    <property type="match status" value="1"/>
</dbReference>